<sequence length="88" mass="9594">MKNINSAPGNANFDSFWQGLCGLVRQGVDALGAMSWPMLLACAIGLALFITILPLVLTLFLIFLLVKWANNSGGFGWEKKTTQQQPPQ</sequence>
<name>A0A1A7C5M1_9BURK</name>
<comment type="caution">
    <text evidence="2">The sequence shown here is derived from an EMBL/GenBank/DDBJ whole genome shotgun (WGS) entry which is preliminary data.</text>
</comment>
<dbReference type="OrthoDB" id="8758197at2"/>
<keyword evidence="3" id="KW-1185">Reference proteome</keyword>
<dbReference type="STRING" id="1747903.ASR47_1013116"/>
<keyword evidence="1" id="KW-1133">Transmembrane helix</keyword>
<keyword evidence="1" id="KW-0812">Transmembrane</keyword>
<reference evidence="2 3" key="1">
    <citation type="submission" date="2016-04" db="EMBL/GenBank/DDBJ databases">
        <title>Draft genome sequence of Janthinobacterium psychrotolerans sp. nov., isolated from freshwater sediments in Denmark.</title>
        <authorList>
            <person name="Gong X."/>
            <person name="Skrivergaard S."/>
            <person name="Korsgaard B.S."/>
            <person name="Schreiber L."/>
            <person name="Marshall I.P."/>
            <person name="Finster K."/>
            <person name="Schramm A."/>
        </authorList>
    </citation>
    <scope>NUCLEOTIDE SEQUENCE [LARGE SCALE GENOMIC DNA]</scope>
    <source>
        <strain evidence="2 3">S3-2</strain>
    </source>
</reference>
<keyword evidence="1" id="KW-0472">Membrane</keyword>
<dbReference type="Proteomes" id="UP000092713">
    <property type="component" value="Unassembled WGS sequence"/>
</dbReference>
<protein>
    <submittedName>
        <fullName evidence="2">Uncharacterized protein</fullName>
    </submittedName>
</protein>
<gene>
    <name evidence="2" type="ORF">ASR47_1013116</name>
</gene>
<evidence type="ECO:0000313" key="2">
    <source>
        <dbReference type="EMBL" id="OBV40060.1"/>
    </source>
</evidence>
<accession>A0A1A7C5M1</accession>
<evidence type="ECO:0000313" key="3">
    <source>
        <dbReference type="Proteomes" id="UP000092713"/>
    </source>
</evidence>
<feature type="transmembrane region" description="Helical" evidence="1">
    <location>
        <begin position="38"/>
        <end position="66"/>
    </location>
</feature>
<evidence type="ECO:0000256" key="1">
    <source>
        <dbReference type="SAM" id="Phobius"/>
    </source>
</evidence>
<dbReference type="AlphaFoldDB" id="A0A1A7C5M1"/>
<proteinExistence type="predicted"/>
<dbReference type="RefSeq" id="WP_065307399.1">
    <property type="nucleotide sequence ID" value="NZ_LOCQ01000050.1"/>
</dbReference>
<organism evidence="2 3">
    <name type="scientific">Janthinobacterium psychrotolerans</name>
    <dbReference type="NCBI Taxonomy" id="1747903"/>
    <lineage>
        <taxon>Bacteria</taxon>
        <taxon>Pseudomonadati</taxon>
        <taxon>Pseudomonadota</taxon>
        <taxon>Betaproteobacteria</taxon>
        <taxon>Burkholderiales</taxon>
        <taxon>Oxalobacteraceae</taxon>
        <taxon>Janthinobacterium</taxon>
    </lineage>
</organism>
<dbReference type="EMBL" id="LOCQ01000050">
    <property type="protein sequence ID" value="OBV40060.1"/>
    <property type="molecule type" value="Genomic_DNA"/>
</dbReference>